<dbReference type="GO" id="GO:0006754">
    <property type="term" value="P:ATP biosynthetic process"/>
    <property type="evidence" value="ECO:0007669"/>
    <property type="project" value="UniProtKB-KW"/>
</dbReference>
<dbReference type="GO" id="GO:0045259">
    <property type="term" value="C:proton-transporting ATP synthase complex"/>
    <property type="evidence" value="ECO:0007669"/>
    <property type="project" value="UniProtKB-KW"/>
</dbReference>
<comment type="subunit">
    <text evidence="4">F-type ATPases have 2 components, CF(1) - the catalytic core - and CF(0) - the membrane proton channel. CF(1) has five subunits: alpha(3), beta(3), gamma(1), delta(1), epsilon(1). CF(0) has three main subunits: a, b and c.</text>
</comment>
<comment type="subcellular location">
    <subcellularLocation>
        <location evidence="2">Mitochondrion membrane</location>
        <topology evidence="2">Single-pass membrane protein</topology>
    </subcellularLocation>
</comment>
<reference evidence="22" key="1">
    <citation type="submission" date="2019-11" db="EMBL/GenBank/DDBJ databases">
        <title>Convergent organelle genome evolution in Selaginellaceae with mitochondrial-like plastid genomes and a highly diverged mitochondrial genome.</title>
        <authorList>
            <person name="Kang J.-S."/>
            <person name="Wang Y.-R."/>
            <person name="Xiang Q.-P."/>
            <person name="Zhang X.-C."/>
        </authorList>
    </citation>
    <scope>NUCLEOTIDE SEQUENCE</scope>
    <source>
        <strain evidence="22">Contig 1</strain>
    </source>
</reference>
<keyword evidence="8 20" id="KW-0812">Transmembrane</keyword>
<feature type="transmembrane region" description="Helical" evidence="20">
    <location>
        <begin position="6"/>
        <end position="28"/>
    </location>
</feature>
<evidence type="ECO:0000256" key="13">
    <source>
        <dbReference type="ARBA" id="ARBA00022989"/>
    </source>
</evidence>
<keyword evidence="6" id="KW-0813">Transport</keyword>
<evidence type="ECO:0000256" key="20">
    <source>
        <dbReference type="SAM" id="Phobius"/>
    </source>
</evidence>
<keyword evidence="9" id="KW-0547">Nucleotide-binding</keyword>
<evidence type="ECO:0000256" key="15">
    <source>
        <dbReference type="ARBA" id="ARBA00023128"/>
    </source>
</evidence>
<keyword evidence="16 20" id="KW-0472">Membrane</keyword>
<evidence type="ECO:0000256" key="18">
    <source>
        <dbReference type="ARBA" id="ARBA00030649"/>
    </source>
</evidence>
<comment type="function">
    <text evidence="1">This is one of the chains of the nonenzymatic component (CF(0) subunit) of the mitochondrial ATPase complex.</text>
</comment>
<dbReference type="PANTHER" id="PTHR36816:SF1">
    <property type="entry name" value="ATP SYNTHASE PROTEIN YMF19"/>
    <property type="match status" value="1"/>
</dbReference>
<evidence type="ECO:0000256" key="11">
    <source>
        <dbReference type="ARBA" id="ARBA00022840"/>
    </source>
</evidence>
<sequence>MPQLDQFTYLTQFVWLCVFYCTLDVLLYHEGLPLMSRRLKLRSLVFSGVGCRFGWGDEDLLGRVLESVNTGVAFLKSSEARACLCLAGHHTPAGAWPRTNRTHGAFLAEIGSYLIIARGLPGITSGYGTPPIGAFCRRLLPADPRKKIHRLVARAVLLGPGNP</sequence>
<keyword evidence="10" id="KW-0375">Hydrogen ion transport</keyword>
<dbReference type="GO" id="GO:1902600">
    <property type="term" value="P:proton transmembrane transport"/>
    <property type="evidence" value="ECO:0007669"/>
    <property type="project" value="UniProtKB-KW"/>
</dbReference>
<evidence type="ECO:0000256" key="3">
    <source>
        <dbReference type="ARBA" id="ARBA00010946"/>
    </source>
</evidence>
<evidence type="ECO:0000256" key="2">
    <source>
        <dbReference type="ARBA" id="ARBA00004304"/>
    </source>
</evidence>
<evidence type="ECO:0000313" key="22">
    <source>
        <dbReference type="EMBL" id="QQO99819.1"/>
    </source>
</evidence>
<organism evidence="22">
    <name type="scientific">Selaginella nipponica</name>
    <dbReference type="NCBI Taxonomy" id="872861"/>
    <lineage>
        <taxon>Eukaryota</taxon>
        <taxon>Viridiplantae</taxon>
        <taxon>Streptophyta</taxon>
        <taxon>Embryophyta</taxon>
        <taxon>Tracheophyta</taxon>
        <taxon>Lycopodiopsida</taxon>
        <taxon>Selaginellales</taxon>
        <taxon>Selaginellaceae</taxon>
        <taxon>Selaginella</taxon>
    </lineage>
</organism>
<accession>A0A7U3TX42</accession>
<keyword evidence="15 22" id="KW-0496">Mitochondrion</keyword>
<evidence type="ECO:0000256" key="17">
    <source>
        <dbReference type="ARBA" id="ARBA00023310"/>
    </source>
</evidence>
<keyword evidence="7" id="KW-0138">CF(0)</keyword>
<dbReference type="PANTHER" id="PTHR36816">
    <property type="entry name" value="ATP SYNTHASE PROTEIN YMF19"/>
    <property type="match status" value="1"/>
</dbReference>
<evidence type="ECO:0000256" key="8">
    <source>
        <dbReference type="ARBA" id="ARBA00022692"/>
    </source>
</evidence>
<evidence type="ECO:0000256" key="12">
    <source>
        <dbReference type="ARBA" id="ARBA00022967"/>
    </source>
</evidence>
<dbReference type="GO" id="GO:0031966">
    <property type="term" value="C:mitochondrial membrane"/>
    <property type="evidence" value="ECO:0007669"/>
    <property type="project" value="UniProtKB-SubCell"/>
</dbReference>
<evidence type="ECO:0000256" key="9">
    <source>
        <dbReference type="ARBA" id="ARBA00022741"/>
    </source>
</evidence>
<dbReference type="InterPro" id="IPR044975">
    <property type="entry name" value="YMF19-like"/>
</dbReference>
<evidence type="ECO:0000256" key="7">
    <source>
        <dbReference type="ARBA" id="ARBA00022547"/>
    </source>
</evidence>
<geneLocation type="mitochondrion" evidence="22"/>
<dbReference type="Pfam" id="PF02326">
    <property type="entry name" value="YMF19"/>
    <property type="match status" value="1"/>
</dbReference>
<evidence type="ECO:0000256" key="14">
    <source>
        <dbReference type="ARBA" id="ARBA00023065"/>
    </source>
</evidence>
<keyword evidence="11" id="KW-0067">ATP-binding</keyword>
<evidence type="ECO:0000256" key="6">
    <source>
        <dbReference type="ARBA" id="ARBA00022448"/>
    </source>
</evidence>
<evidence type="ECO:0000259" key="21">
    <source>
        <dbReference type="Pfam" id="PF02326"/>
    </source>
</evidence>
<keyword evidence="14" id="KW-0406">Ion transport</keyword>
<name>A0A7U3TX42_9TRAC</name>
<evidence type="ECO:0000256" key="5">
    <source>
        <dbReference type="ARBA" id="ARBA00012473"/>
    </source>
</evidence>
<evidence type="ECO:0000256" key="4">
    <source>
        <dbReference type="ARBA" id="ARBA00011648"/>
    </source>
</evidence>
<gene>
    <name evidence="22" type="primary">atp8</name>
</gene>
<evidence type="ECO:0000256" key="16">
    <source>
        <dbReference type="ARBA" id="ARBA00023136"/>
    </source>
</evidence>
<evidence type="ECO:0000256" key="10">
    <source>
        <dbReference type="ARBA" id="ARBA00022781"/>
    </source>
</evidence>
<comment type="catalytic activity">
    <reaction evidence="19">
        <text>ATP + H2O + 4 H(+)(in) = ADP + phosphate + 5 H(+)(out)</text>
        <dbReference type="Rhea" id="RHEA:57720"/>
        <dbReference type="ChEBI" id="CHEBI:15377"/>
        <dbReference type="ChEBI" id="CHEBI:15378"/>
        <dbReference type="ChEBI" id="CHEBI:30616"/>
        <dbReference type="ChEBI" id="CHEBI:43474"/>
        <dbReference type="ChEBI" id="CHEBI:456216"/>
        <dbReference type="EC" id="7.1.2.2"/>
    </reaction>
</comment>
<proteinExistence type="inferred from homology"/>
<evidence type="ECO:0000256" key="1">
    <source>
        <dbReference type="ARBA" id="ARBA00003096"/>
    </source>
</evidence>
<dbReference type="EMBL" id="MN702914">
    <property type="protein sequence ID" value="QQO99819.1"/>
    <property type="molecule type" value="Genomic_DNA"/>
</dbReference>
<comment type="similarity">
    <text evidence="3">Belongs to the ATPase protein YMF19 family.</text>
</comment>
<dbReference type="GO" id="GO:0005524">
    <property type="term" value="F:ATP binding"/>
    <property type="evidence" value="ECO:0007669"/>
    <property type="project" value="UniProtKB-KW"/>
</dbReference>
<keyword evidence="17" id="KW-0066">ATP synthesis</keyword>
<protein>
    <recommendedName>
        <fullName evidence="5">H(+)-transporting two-sector ATPase</fullName>
        <ecNumber evidence="5">7.1.2.2</ecNumber>
    </recommendedName>
    <alternativeName>
        <fullName evidence="18">Mitochondrial protein YMF19</fullName>
    </alternativeName>
</protein>
<dbReference type="InterPro" id="IPR003319">
    <property type="entry name" value="YMF19-like_N"/>
</dbReference>
<keyword evidence="12" id="KW-1278">Translocase</keyword>
<dbReference type="AlphaFoldDB" id="A0A7U3TX42"/>
<evidence type="ECO:0000256" key="19">
    <source>
        <dbReference type="ARBA" id="ARBA00048383"/>
    </source>
</evidence>
<feature type="domain" description="ATP synthase YMF19-like N-terminal" evidence="21">
    <location>
        <begin position="2"/>
        <end position="45"/>
    </location>
</feature>
<dbReference type="EC" id="7.1.2.2" evidence="5"/>
<keyword evidence="13 20" id="KW-1133">Transmembrane helix</keyword>